<keyword evidence="3" id="KW-1277">Toxin-antitoxin system</keyword>
<dbReference type="InterPro" id="IPR016181">
    <property type="entry name" value="Acyl_CoA_acyltransferase"/>
</dbReference>
<dbReference type="Gene3D" id="3.40.630.30">
    <property type="match status" value="1"/>
</dbReference>
<evidence type="ECO:0000313" key="9">
    <source>
        <dbReference type="Proteomes" id="UP000294229"/>
    </source>
</evidence>
<name>A0A8B3T872_AVIPA</name>
<evidence type="ECO:0000256" key="1">
    <source>
        <dbReference type="ARBA" id="ARBA00009342"/>
    </source>
</evidence>
<comment type="similarity">
    <text evidence="1">Belongs to the acetyltransferase family. GNAT subfamily.</text>
</comment>
<evidence type="ECO:0000256" key="5">
    <source>
        <dbReference type="ARBA" id="ARBA00023315"/>
    </source>
</evidence>
<organism evidence="8 9">
    <name type="scientific">Avibacterium paragallinarum</name>
    <name type="common">Haemophilus gallinarum</name>
    <dbReference type="NCBI Taxonomy" id="728"/>
    <lineage>
        <taxon>Bacteria</taxon>
        <taxon>Pseudomonadati</taxon>
        <taxon>Pseudomonadota</taxon>
        <taxon>Gammaproteobacteria</taxon>
        <taxon>Pasteurellales</taxon>
        <taxon>Pasteurellaceae</taxon>
        <taxon>Avibacterium</taxon>
    </lineage>
</organism>
<comment type="caution">
    <text evidence="8">The sequence shown here is derived from an EMBL/GenBank/DDBJ whole genome shotgun (WGS) entry which is preliminary data.</text>
</comment>
<dbReference type="SUPFAM" id="SSF55729">
    <property type="entry name" value="Acyl-CoA N-acyltransferases (Nat)"/>
    <property type="match status" value="1"/>
</dbReference>
<dbReference type="GO" id="GO:0016747">
    <property type="term" value="F:acyltransferase activity, transferring groups other than amino-acyl groups"/>
    <property type="evidence" value="ECO:0007669"/>
    <property type="project" value="InterPro"/>
</dbReference>
<gene>
    <name evidence="8" type="ORF">EIG79_05650</name>
</gene>
<dbReference type="Pfam" id="PF13508">
    <property type="entry name" value="Acetyltransf_7"/>
    <property type="match status" value="1"/>
</dbReference>
<evidence type="ECO:0000256" key="6">
    <source>
        <dbReference type="ARBA" id="ARBA00049880"/>
    </source>
</evidence>
<proteinExistence type="inferred from homology"/>
<dbReference type="PROSITE" id="PS51186">
    <property type="entry name" value="GNAT"/>
    <property type="match status" value="1"/>
</dbReference>
<evidence type="ECO:0000256" key="2">
    <source>
        <dbReference type="ARBA" id="ARBA00022491"/>
    </source>
</evidence>
<protein>
    <submittedName>
        <fullName evidence="8">GNAT family N-acetyltransferase</fullName>
    </submittedName>
</protein>
<reference evidence="8 9" key="1">
    <citation type="submission" date="2018-11" db="EMBL/GenBank/DDBJ databases">
        <title>Sequencing Av. paragallinarum serogroups.</title>
        <authorList>
            <person name="Hellmuth J.E."/>
            <person name="Boucher C.E."/>
            <person name="Cason E.D."/>
        </authorList>
    </citation>
    <scope>NUCLEOTIDE SEQUENCE [LARGE SCALE GENOMIC DNA]</scope>
    <source>
        <strain evidence="8 9">SA-3</strain>
    </source>
</reference>
<evidence type="ECO:0000256" key="4">
    <source>
        <dbReference type="ARBA" id="ARBA00022679"/>
    </source>
</evidence>
<dbReference type="Proteomes" id="UP000294229">
    <property type="component" value="Unassembled WGS sequence"/>
</dbReference>
<comment type="catalytic activity">
    <reaction evidence="6">
        <text>glycyl-tRNA(Gly) + acetyl-CoA = N-acetylglycyl-tRNA(Gly) + CoA + H(+)</text>
        <dbReference type="Rhea" id="RHEA:81867"/>
        <dbReference type="Rhea" id="RHEA-COMP:9683"/>
        <dbReference type="Rhea" id="RHEA-COMP:19766"/>
        <dbReference type="ChEBI" id="CHEBI:15378"/>
        <dbReference type="ChEBI" id="CHEBI:57287"/>
        <dbReference type="ChEBI" id="CHEBI:57288"/>
        <dbReference type="ChEBI" id="CHEBI:78522"/>
        <dbReference type="ChEBI" id="CHEBI:232036"/>
    </reaction>
</comment>
<keyword evidence="4 8" id="KW-0808">Transferase</keyword>
<evidence type="ECO:0000256" key="3">
    <source>
        <dbReference type="ARBA" id="ARBA00022649"/>
    </source>
</evidence>
<dbReference type="PANTHER" id="PTHR36449">
    <property type="entry name" value="ACETYLTRANSFERASE-RELATED"/>
    <property type="match status" value="1"/>
</dbReference>
<dbReference type="InterPro" id="IPR000182">
    <property type="entry name" value="GNAT_dom"/>
</dbReference>
<keyword evidence="5" id="KW-0012">Acyltransferase</keyword>
<feature type="domain" description="N-acetyltransferase" evidence="7">
    <location>
        <begin position="13"/>
        <end position="170"/>
    </location>
</feature>
<accession>A0A8B3T872</accession>
<sequence>MLVQIDLDNIDVITLSQLKIERKSFCSLSPELNRYFYTQVSQDERKALSKCFILVHQKPAQIIGYYTLSATAINVSDIPEIQIKQEIRYPNIPAALIGRLAIDERFIGRGYGKFLIADAISKIKDSNLAVAALLVNAKDEQAMVFYRKLGFIAFLERQNTLFLPLTKLLKK</sequence>
<dbReference type="AlphaFoldDB" id="A0A8B3T872"/>
<dbReference type="OrthoDB" id="9799147at2"/>
<keyword evidence="2" id="KW-0678">Repressor</keyword>
<evidence type="ECO:0000313" key="8">
    <source>
        <dbReference type="EMBL" id="RZN59716.1"/>
    </source>
</evidence>
<evidence type="ECO:0000259" key="7">
    <source>
        <dbReference type="PROSITE" id="PS51186"/>
    </source>
</evidence>
<dbReference type="EMBL" id="RQXS01000019">
    <property type="protein sequence ID" value="RZN59716.1"/>
    <property type="molecule type" value="Genomic_DNA"/>
</dbReference>
<dbReference type="PANTHER" id="PTHR36449:SF1">
    <property type="entry name" value="ACETYLTRANSFERASE"/>
    <property type="match status" value="1"/>
</dbReference>